<dbReference type="EC" id="2.8.3.8" evidence="3"/>
<keyword evidence="6" id="KW-1185">Reference proteome</keyword>
<dbReference type="PANTHER" id="PTHR43293:SF1">
    <property type="entry name" value="ACETATE COA-TRANSFERASE YDIF"/>
    <property type="match status" value="1"/>
</dbReference>
<organism evidence="5 6">
    <name type="scientific">Marinobacterium nitratireducens</name>
    <dbReference type="NCBI Taxonomy" id="518897"/>
    <lineage>
        <taxon>Bacteria</taxon>
        <taxon>Pseudomonadati</taxon>
        <taxon>Pseudomonadota</taxon>
        <taxon>Gammaproteobacteria</taxon>
        <taxon>Oceanospirillales</taxon>
        <taxon>Oceanospirillaceae</taxon>
        <taxon>Marinobacterium</taxon>
    </lineage>
</organism>
<evidence type="ECO:0000313" key="5">
    <source>
        <dbReference type="EMBL" id="GGO83895.1"/>
    </source>
</evidence>
<evidence type="ECO:0000256" key="1">
    <source>
        <dbReference type="ARBA" id="ARBA00007154"/>
    </source>
</evidence>
<comment type="similarity">
    <text evidence="1 3">Belongs to the 3-oxoacid CoA-transferase family.</text>
</comment>
<dbReference type="Proteomes" id="UP000599578">
    <property type="component" value="Unassembled WGS sequence"/>
</dbReference>
<dbReference type="InterPro" id="IPR004165">
    <property type="entry name" value="CoA_trans_fam_I"/>
</dbReference>
<protein>
    <recommendedName>
        <fullName evidence="3">Acetate CoA-transferase YdiF</fullName>
        <ecNumber evidence="3">2.8.3.8</ecNumber>
    </recommendedName>
</protein>
<keyword evidence="2 3" id="KW-0808">Transferase</keyword>
<accession>A0A918DVU4</accession>
<evidence type="ECO:0000256" key="4">
    <source>
        <dbReference type="PIRSR" id="PIRSR000858-1"/>
    </source>
</evidence>
<dbReference type="Pfam" id="PF01144">
    <property type="entry name" value="CoA_trans"/>
    <property type="match status" value="1"/>
</dbReference>
<dbReference type="InterPro" id="IPR014388">
    <property type="entry name" value="3-oxoacid_CoA-transferase"/>
</dbReference>
<feature type="active site" description="5-glutamyl coenzyme A thioester intermediate" evidence="4">
    <location>
        <position position="322"/>
    </location>
</feature>
<gene>
    <name evidence="5" type="ORF">GCM10011348_28880</name>
</gene>
<evidence type="ECO:0000313" key="6">
    <source>
        <dbReference type="Proteomes" id="UP000599578"/>
    </source>
</evidence>
<dbReference type="GO" id="GO:0046952">
    <property type="term" value="P:ketone body catabolic process"/>
    <property type="evidence" value="ECO:0007669"/>
    <property type="project" value="InterPro"/>
</dbReference>
<proteinExistence type="inferred from homology"/>
<dbReference type="InterPro" id="IPR037171">
    <property type="entry name" value="NagB/RpiA_transferase-like"/>
</dbReference>
<dbReference type="PIRSF" id="PIRSF000858">
    <property type="entry name" value="SCOT-t"/>
    <property type="match status" value="1"/>
</dbReference>
<dbReference type="PANTHER" id="PTHR43293">
    <property type="entry name" value="ACETATE COA-TRANSFERASE YDIF"/>
    <property type="match status" value="1"/>
</dbReference>
<name>A0A918DVU4_9GAMM</name>
<comment type="caution">
    <text evidence="5">The sequence shown here is derived from an EMBL/GenBank/DDBJ whole genome shotgun (WGS) entry which is preliminary data.</text>
</comment>
<comment type="catalytic activity">
    <reaction evidence="3">
        <text>an acyl-CoA + acetate = a carboxylate + acetyl-CoA</text>
        <dbReference type="Rhea" id="RHEA:13381"/>
        <dbReference type="ChEBI" id="CHEBI:29067"/>
        <dbReference type="ChEBI" id="CHEBI:30089"/>
        <dbReference type="ChEBI" id="CHEBI:57288"/>
        <dbReference type="ChEBI" id="CHEBI:58342"/>
        <dbReference type="EC" id="2.8.3.8"/>
    </reaction>
</comment>
<dbReference type="AlphaFoldDB" id="A0A918DVU4"/>
<dbReference type="SMART" id="SM00882">
    <property type="entry name" value="CoA_trans"/>
    <property type="match status" value="1"/>
</dbReference>
<dbReference type="EMBL" id="BMLT01000007">
    <property type="protein sequence ID" value="GGO83895.1"/>
    <property type="molecule type" value="Genomic_DNA"/>
</dbReference>
<evidence type="ECO:0000256" key="3">
    <source>
        <dbReference type="PIRNR" id="PIRNR000858"/>
    </source>
</evidence>
<dbReference type="RefSeq" id="WP_188861323.1">
    <property type="nucleotide sequence ID" value="NZ_BMLT01000007.1"/>
</dbReference>
<reference evidence="5 6" key="1">
    <citation type="journal article" date="2014" name="Int. J. Syst. Evol. Microbiol.">
        <title>Complete genome sequence of Corynebacterium casei LMG S-19264T (=DSM 44701T), isolated from a smear-ripened cheese.</title>
        <authorList>
            <consortium name="US DOE Joint Genome Institute (JGI-PGF)"/>
            <person name="Walter F."/>
            <person name="Albersmeier A."/>
            <person name="Kalinowski J."/>
            <person name="Ruckert C."/>
        </authorList>
    </citation>
    <scope>NUCLEOTIDE SEQUENCE [LARGE SCALE GENOMIC DNA]</scope>
    <source>
        <strain evidence="5 6">CGMCC 1.7286</strain>
    </source>
</reference>
<evidence type="ECO:0000256" key="2">
    <source>
        <dbReference type="ARBA" id="ARBA00022679"/>
    </source>
</evidence>
<sequence>MKTKQLNVDEAVARIPDGATIALTGSGGGLLEADLVFAALAERFRRTGHPRDLTLVHALGIGDGKGGGLGHFAQKGMVKRIIGGHWSWAPELQRMAREGEIEAYTLPAGVISTLLREVGAGRPGVITPIGLGTFADPEHGGGKVGPAASEDIVERIELDGRPYLRYKPIRVDVGIVRGSRADLHGNISTADEPADMDAYAVALAAHNCGGFVIGQVKEIQNGPFVPARQVTIPGVMVNVLVHHPEQRQSYAGEYDPAISGQALPKGRAERKEGPSGIRRIIASLAARELKAGMTVNYGFGIPGGISAVSDPQVISNCWEMVEQGIHNGELLDGALFGAARYPQAIVSSLEQFDFFAGGGLDIAFLGMGEMDAQGNVNVSQLGASVVGPGGFVEITQGARKVVFCGSFEAKGLDVAVENGALRFNSMGEIPKLVDQVRHVTFSGAEAIRREQEVFYVTERAIFRLTGEGVELVAVVKGVDVQRDVIERMAFRPLVRDVAEIALAGC</sequence>
<comment type="function">
    <text evidence="3">CoA transferase having broad substrate specificity for short-chain acyl-CoA thioesters with the activity decreasing when the length of the carboxylic acid chain exceeds four carbons.</text>
</comment>
<dbReference type="SUPFAM" id="SSF100950">
    <property type="entry name" value="NagB/RpiA/CoA transferase-like"/>
    <property type="match status" value="2"/>
</dbReference>
<dbReference type="Gene3D" id="3.40.1080.10">
    <property type="entry name" value="Glutaconate Coenzyme A-transferase"/>
    <property type="match status" value="2"/>
</dbReference>
<dbReference type="GO" id="GO:0008775">
    <property type="term" value="F:acetate CoA-transferase activity"/>
    <property type="evidence" value="ECO:0007669"/>
    <property type="project" value="UniProtKB-EC"/>
</dbReference>